<dbReference type="SMART" id="SM00060">
    <property type="entry name" value="FN3"/>
    <property type="match status" value="3"/>
</dbReference>
<evidence type="ECO:0000313" key="4">
    <source>
        <dbReference type="EMBL" id="MBA2226152.1"/>
    </source>
</evidence>
<reference evidence="4 5" key="1">
    <citation type="submission" date="2020-07" db="EMBL/GenBank/DDBJ databases">
        <title>Thermogemmata thermophila gen. nov., sp. nov., a novel moderate thermophilic planctomycete from a Kamchatka hot spring.</title>
        <authorList>
            <person name="Elcheninov A.G."/>
            <person name="Podosokorskaya O.A."/>
            <person name="Kovaleva O.L."/>
            <person name="Novikov A."/>
            <person name="Bonch-Osmolovskaya E.A."/>
            <person name="Toshchakov S.V."/>
            <person name="Kublanov I.V."/>
        </authorList>
    </citation>
    <scope>NUCLEOTIDE SEQUENCE [LARGE SCALE GENOMIC DNA]</scope>
    <source>
        <strain evidence="4 5">2918</strain>
    </source>
</reference>
<organism evidence="4 5">
    <name type="scientific">Thermogemmata fonticola</name>
    <dbReference type="NCBI Taxonomy" id="2755323"/>
    <lineage>
        <taxon>Bacteria</taxon>
        <taxon>Pseudomonadati</taxon>
        <taxon>Planctomycetota</taxon>
        <taxon>Planctomycetia</taxon>
        <taxon>Gemmatales</taxon>
        <taxon>Gemmataceae</taxon>
        <taxon>Thermogemmata</taxon>
    </lineage>
</organism>
<keyword evidence="2" id="KW-0732">Signal</keyword>
<protein>
    <recommendedName>
        <fullName evidence="3">Fibronectin type-III domain-containing protein</fullName>
    </recommendedName>
</protein>
<gene>
    <name evidence="4" type="ORF">H0921_08260</name>
</gene>
<feature type="region of interest" description="Disordered" evidence="1">
    <location>
        <begin position="460"/>
        <end position="490"/>
    </location>
</feature>
<feature type="domain" description="Fibronectin type-III" evidence="3">
    <location>
        <begin position="477"/>
        <end position="594"/>
    </location>
</feature>
<dbReference type="EMBL" id="JACEFB010000004">
    <property type="protein sequence ID" value="MBA2226152.1"/>
    <property type="molecule type" value="Genomic_DNA"/>
</dbReference>
<feature type="signal peptide" evidence="2">
    <location>
        <begin position="1"/>
        <end position="33"/>
    </location>
</feature>
<feature type="domain" description="Fibronectin type-III" evidence="3">
    <location>
        <begin position="605"/>
        <end position="682"/>
    </location>
</feature>
<proteinExistence type="predicted"/>
<dbReference type="SUPFAM" id="SSF49265">
    <property type="entry name" value="Fibronectin type III"/>
    <property type="match status" value="2"/>
</dbReference>
<sequence>MFPRCILMTVRAMSAAVLMGALPPSLLSFPAPEADPPGAPRREAHPVNCWVLQSPRPGQPVPDFPYEGSGGYDPLRRRWIHHGGHDGIPQGFQTFLFDLESGRWEQRFPPTSPPGACCVDGANVFDRVQGVFVRFPGGSLGHGYQWSRGVKLKESHVWIYDPQTNEFINMRPEPYGMKGRQSAPIGGLNSSGTYDPEHELVISFGGQSSSGAHQRLFAYDVYSNQLYILPAKQSPPARDGAALAYDRSQNRLVLFGSQYLVDERTWLYDFQTENWEALKLEPHPPAHKVTRDYCTIPRMAYDSRHQVLLLVVWKAQDGHETWVLDLKQRQWRKMNPVQEPSPSKSRSRNLDYDEERNLFILETSSDKTNRPEIWTYRYAEQKQEKQLSAPQSLRALTDEEGGVQLAWSAVGGAERYRIYRAVADKPWQTQFTLAGQTDSCTWRDRAPSATATTWYRITAVDAQGRESPPSRRARSDPPAPRRLTASATDKGVSLQWPAADQADIVGWHVYRGRVIPRTVRKGQPAAWRDNDPEYDQPQFVEVQDIVQWQRLTREPVRQTHWHDTVTLRQKSPDSDYPWTVYAYVLRAVNRLGRESGPSPYVLTIPSEPRHVLCREVEDFAEIQWEPPLEKNVIGYHIYMLRGTWEIIRLTDQPIRETRYRYRVGRQRVTRFWVTAVDHLGQEGQPSSPAWFGRAYRGFFEGDWHQ</sequence>
<evidence type="ECO:0000256" key="1">
    <source>
        <dbReference type="SAM" id="MobiDB-lite"/>
    </source>
</evidence>
<dbReference type="SUPFAM" id="SSF50965">
    <property type="entry name" value="Galactose oxidase, central domain"/>
    <property type="match status" value="1"/>
</dbReference>
<dbReference type="InterPro" id="IPR036116">
    <property type="entry name" value="FN3_sf"/>
</dbReference>
<dbReference type="RefSeq" id="WP_194537574.1">
    <property type="nucleotide sequence ID" value="NZ_JACEFB010000004.1"/>
</dbReference>
<evidence type="ECO:0000259" key="3">
    <source>
        <dbReference type="SMART" id="SM00060"/>
    </source>
</evidence>
<feature type="domain" description="Fibronectin type-III" evidence="3">
    <location>
        <begin position="387"/>
        <end position="467"/>
    </location>
</feature>
<evidence type="ECO:0000313" key="5">
    <source>
        <dbReference type="Proteomes" id="UP000542342"/>
    </source>
</evidence>
<name>A0A7V8VE79_9BACT</name>
<dbReference type="AlphaFoldDB" id="A0A7V8VE79"/>
<dbReference type="Gene3D" id="2.60.40.10">
    <property type="entry name" value="Immunoglobulins"/>
    <property type="match status" value="2"/>
</dbReference>
<feature type="chain" id="PRO_5031187197" description="Fibronectin type-III domain-containing protein" evidence="2">
    <location>
        <begin position="34"/>
        <end position="705"/>
    </location>
</feature>
<dbReference type="InterPro" id="IPR003961">
    <property type="entry name" value="FN3_dom"/>
</dbReference>
<evidence type="ECO:0000256" key="2">
    <source>
        <dbReference type="SAM" id="SignalP"/>
    </source>
</evidence>
<accession>A0A7V8VE79</accession>
<dbReference type="InterPro" id="IPR013783">
    <property type="entry name" value="Ig-like_fold"/>
</dbReference>
<dbReference type="InterPro" id="IPR015915">
    <property type="entry name" value="Kelch-typ_b-propeller"/>
</dbReference>
<comment type="caution">
    <text evidence="4">The sequence shown here is derived from an EMBL/GenBank/DDBJ whole genome shotgun (WGS) entry which is preliminary data.</text>
</comment>
<keyword evidence="5" id="KW-1185">Reference proteome</keyword>
<dbReference type="Gene3D" id="2.120.10.80">
    <property type="entry name" value="Kelch-type beta propeller"/>
    <property type="match status" value="1"/>
</dbReference>
<dbReference type="Proteomes" id="UP000542342">
    <property type="component" value="Unassembled WGS sequence"/>
</dbReference>
<dbReference type="InterPro" id="IPR011043">
    <property type="entry name" value="Gal_Oxase/kelch_b-propeller"/>
</dbReference>